<comment type="caution">
    <text evidence="2">The sequence shown here is derived from an EMBL/GenBank/DDBJ whole genome shotgun (WGS) entry which is preliminary data.</text>
</comment>
<dbReference type="InterPro" id="IPR034660">
    <property type="entry name" value="DinB/YfiT-like"/>
</dbReference>
<feature type="domain" description="DinB-like" evidence="1">
    <location>
        <begin position="33"/>
        <end position="167"/>
    </location>
</feature>
<keyword evidence="3" id="KW-1185">Reference proteome</keyword>
<proteinExistence type="predicted"/>
<dbReference type="Pfam" id="PF12867">
    <property type="entry name" value="DinB_2"/>
    <property type="match status" value="1"/>
</dbReference>
<evidence type="ECO:0000259" key="1">
    <source>
        <dbReference type="Pfam" id="PF12867"/>
    </source>
</evidence>
<dbReference type="EMBL" id="JBHULL010000008">
    <property type="protein sequence ID" value="MFD2582676.1"/>
    <property type="molecule type" value="Genomic_DNA"/>
</dbReference>
<evidence type="ECO:0000313" key="2">
    <source>
        <dbReference type="EMBL" id="MFD2582676.1"/>
    </source>
</evidence>
<name>A0ABW5MJM6_9SPHI</name>
<sequence>MIEPKPFVKWFDRKFDTNIDIEQFEDVLSRMEHFPAVLNQLLETCPKKVITIKTDGKWSVNENVGHLILLEDLWRKRFQDIKDGKHDMSPADLNNTATEQAFFNKSLLDELTKNLIDERAKTIALLQGISKEDLLKKSIHPRLNQPMNIVDLMYFVAGHDEHHMSTIQSIIENTVAL</sequence>
<dbReference type="Proteomes" id="UP001597461">
    <property type="component" value="Unassembled WGS sequence"/>
</dbReference>
<gene>
    <name evidence="2" type="ORF">ACFSR6_09270</name>
</gene>
<dbReference type="RefSeq" id="WP_379077996.1">
    <property type="nucleotide sequence ID" value="NZ_JBHULL010000008.1"/>
</dbReference>
<dbReference type="SUPFAM" id="SSF109854">
    <property type="entry name" value="DinB/YfiT-like putative metalloenzymes"/>
    <property type="match status" value="1"/>
</dbReference>
<reference evidence="3" key="1">
    <citation type="journal article" date="2019" name="Int. J. Syst. Evol. Microbiol.">
        <title>The Global Catalogue of Microorganisms (GCM) 10K type strain sequencing project: providing services to taxonomists for standard genome sequencing and annotation.</title>
        <authorList>
            <consortium name="The Broad Institute Genomics Platform"/>
            <consortium name="The Broad Institute Genome Sequencing Center for Infectious Disease"/>
            <person name="Wu L."/>
            <person name="Ma J."/>
        </authorList>
    </citation>
    <scope>NUCLEOTIDE SEQUENCE [LARGE SCALE GENOMIC DNA]</scope>
    <source>
        <strain evidence="3">KCTC 42866</strain>
    </source>
</reference>
<protein>
    <submittedName>
        <fullName evidence="2">DinB family protein</fullName>
    </submittedName>
</protein>
<accession>A0ABW5MJM6</accession>
<dbReference type="Gene3D" id="1.20.120.450">
    <property type="entry name" value="dinb family like domain"/>
    <property type="match status" value="1"/>
</dbReference>
<evidence type="ECO:0000313" key="3">
    <source>
        <dbReference type="Proteomes" id="UP001597461"/>
    </source>
</evidence>
<organism evidence="2 3">
    <name type="scientific">Pedobacter vanadiisoli</name>
    <dbReference type="NCBI Taxonomy" id="1761975"/>
    <lineage>
        <taxon>Bacteria</taxon>
        <taxon>Pseudomonadati</taxon>
        <taxon>Bacteroidota</taxon>
        <taxon>Sphingobacteriia</taxon>
        <taxon>Sphingobacteriales</taxon>
        <taxon>Sphingobacteriaceae</taxon>
        <taxon>Pedobacter</taxon>
    </lineage>
</organism>
<dbReference type="InterPro" id="IPR024775">
    <property type="entry name" value="DinB-like"/>
</dbReference>